<feature type="region of interest" description="Disordered" evidence="3">
    <location>
        <begin position="1"/>
        <end position="33"/>
    </location>
</feature>
<evidence type="ECO:0000256" key="3">
    <source>
        <dbReference type="SAM" id="MobiDB-lite"/>
    </source>
</evidence>
<keyword evidence="6" id="KW-1185">Reference proteome</keyword>
<dbReference type="Pfam" id="PF00544">
    <property type="entry name" value="Pectate_lyase_4"/>
    <property type="match status" value="1"/>
</dbReference>
<comment type="similarity">
    <text evidence="2">Belongs to the polysaccharide lyase 1 family.</text>
</comment>
<keyword evidence="1 2" id="KW-0456">Lyase</keyword>
<gene>
    <name evidence="5" type="ORF">IV431_19015</name>
</gene>
<feature type="domain" description="Pectate lyase" evidence="4">
    <location>
        <begin position="33"/>
        <end position="292"/>
    </location>
</feature>
<comment type="caution">
    <text evidence="5">The sequence shown here is derived from an EMBL/GenBank/DDBJ whole genome shotgun (WGS) entry which is preliminary data.</text>
</comment>
<dbReference type="InterPro" id="IPR012334">
    <property type="entry name" value="Pectin_lyas_fold"/>
</dbReference>
<dbReference type="SMART" id="SM00656">
    <property type="entry name" value="Amb_all"/>
    <property type="match status" value="1"/>
</dbReference>
<sequence>MKSIHHIPPHEPWSDTPSGWASETGGTTGGGERPVLSYYVTNIEELREALNESGDHHKCIWVGGVIDASGGSPYLNRQDQSRRGRIFISSNTTLIGIDQNAKFIESALIVQDVHNVIIHNLFIENPVDVDPQFEEGDGWNAEWDGLSIIRAHHVWVSNVAFSDGRFTMDMYKIVDGWKYVQHDGALDIKRASDYITVSRCFFTLHDKTILIGHSDGNDAEDSGKLRVTFHDNVFHRIVQRTPRVRFGDIHLYNNLFDNDVADPIYKYQYSFGIGKDSRTLSELNVFNVKGLTDHCKLYKGFGGEYLHDAESVFNCTRGDFNGCGFNHTSVLRPPYRYFPQRELTEEVQNALREAAGNVHNYRIWV</sequence>
<evidence type="ECO:0000259" key="4">
    <source>
        <dbReference type="SMART" id="SM00656"/>
    </source>
</evidence>
<dbReference type="RefSeq" id="WP_195817816.1">
    <property type="nucleotide sequence ID" value="NZ_JADOBH010000004.1"/>
</dbReference>
<comment type="subcellular location">
    <subcellularLocation>
        <location evidence="2">Secreted</location>
    </subcellularLocation>
</comment>
<evidence type="ECO:0000256" key="1">
    <source>
        <dbReference type="ARBA" id="ARBA00023239"/>
    </source>
</evidence>
<dbReference type="Gene3D" id="2.160.20.10">
    <property type="entry name" value="Single-stranded right-handed beta-helix, Pectin lyase-like"/>
    <property type="match status" value="1"/>
</dbReference>
<dbReference type="EMBL" id="JADOBH010000004">
    <property type="protein sequence ID" value="MBF7957653.1"/>
    <property type="molecule type" value="Genomic_DNA"/>
</dbReference>
<name>A0ABS0DZU2_9GAMM</name>
<evidence type="ECO:0000313" key="6">
    <source>
        <dbReference type="Proteomes" id="UP000600307"/>
    </source>
</evidence>
<keyword evidence="2" id="KW-0624">Polysaccharide degradation</keyword>
<reference evidence="5 6" key="1">
    <citation type="submission" date="2020-11" db="EMBL/GenBank/DDBJ databases">
        <title>Taxonomic investigation of Rahnella spp.</title>
        <authorList>
            <person name="Lee S.D."/>
        </authorList>
    </citation>
    <scope>NUCLEOTIDE SEQUENCE [LARGE SCALE GENOMIC DNA]</scope>
    <source>
        <strain evidence="5 6">SAP-10</strain>
    </source>
</reference>
<proteinExistence type="inferred from homology"/>
<evidence type="ECO:0000313" key="5">
    <source>
        <dbReference type="EMBL" id="MBF7957653.1"/>
    </source>
</evidence>
<protein>
    <submittedName>
        <fullName evidence="5">Pectate lyase</fullName>
    </submittedName>
</protein>
<evidence type="ECO:0000256" key="2">
    <source>
        <dbReference type="RuleBase" id="RU361173"/>
    </source>
</evidence>
<accession>A0ABS0DZU2</accession>
<dbReference type="PANTHER" id="PTHR31683">
    <property type="entry name" value="PECTATE LYASE 18-RELATED"/>
    <property type="match status" value="1"/>
</dbReference>
<keyword evidence="2" id="KW-0119">Carbohydrate metabolism</keyword>
<keyword evidence="2" id="KW-0964">Secreted</keyword>
<dbReference type="InterPro" id="IPR045032">
    <property type="entry name" value="PEL"/>
</dbReference>
<dbReference type="InterPro" id="IPR002022">
    <property type="entry name" value="Pec_lyase"/>
</dbReference>
<dbReference type="SUPFAM" id="SSF51126">
    <property type="entry name" value="Pectin lyase-like"/>
    <property type="match status" value="1"/>
</dbReference>
<organism evidence="5 6">
    <name type="scientific">Rahnella victoriana</name>
    <dbReference type="NCBI Taxonomy" id="1510570"/>
    <lineage>
        <taxon>Bacteria</taxon>
        <taxon>Pseudomonadati</taxon>
        <taxon>Pseudomonadota</taxon>
        <taxon>Gammaproteobacteria</taxon>
        <taxon>Enterobacterales</taxon>
        <taxon>Yersiniaceae</taxon>
        <taxon>Rahnella</taxon>
    </lineage>
</organism>
<dbReference type="InterPro" id="IPR011050">
    <property type="entry name" value="Pectin_lyase_fold/virulence"/>
</dbReference>
<dbReference type="Proteomes" id="UP000600307">
    <property type="component" value="Unassembled WGS sequence"/>
</dbReference>
<dbReference type="PANTHER" id="PTHR31683:SF18">
    <property type="entry name" value="PECTATE LYASE 21-RELATED"/>
    <property type="match status" value="1"/>
</dbReference>
<dbReference type="GO" id="GO:0016829">
    <property type="term" value="F:lyase activity"/>
    <property type="evidence" value="ECO:0007669"/>
    <property type="project" value="UniProtKB-KW"/>
</dbReference>